<accession>A0AAD1ULF5</accession>
<evidence type="ECO:0000313" key="1">
    <source>
        <dbReference type="EMBL" id="CAI2371558.1"/>
    </source>
</evidence>
<gene>
    <name evidence="1" type="ORF">ECRASSUSDP1_LOCUS12882</name>
</gene>
<dbReference type="AlphaFoldDB" id="A0AAD1ULF5"/>
<comment type="caution">
    <text evidence="1">The sequence shown here is derived from an EMBL/GenBank/DDBJ whole genome shotgun (WGS) entry which is preliminary data.</text>
</comment>
<proteinExistence type="predicted"/>
<keyword evidence="2" id="KW-1185">Reference proteome</keyword>
<dbReference type="EMBL" id="CAMPGE010012801">
    <property type="protein sequence ID" value="CAI2371558.1"/>
    <property type="molecule type" value="Genomic_DNA"/>
</dbReference>
<protein>
    <submittedName>
        <fullName evidence="1">Uncharacterized protein</fullName>
    </submittedName>
</protein>
<sequence>MHRRNSKSIVSQAILGRSPVKNTQEIKFDKDLESLKKIDEQTADNIVGYFDKFVRSTKMLDCEDDNHNSRIRKNSQFRNTKESRRRFFLQEKKRIRGRNKEVPRLKKRIVQNRKNYTQTQNNSP</sequence>
<reference evidence="1" key="1">
    <citation type="submission" date="2023-07" db="EMBL/GenBank/DDBJ databases">
        <authorList>
            <consortium name="AG Swart"/>
            <person name="Singh M."/>
            <person name="Singh A."/>
            <person name="Seah K."/>
            <person name="Emmerich C."/>
        </authorList>
    </citation>
    <scope>NUCLEOTIDE SEQUENCE</scope>
    <source>
        <strain evidence="1">DP1</strain>
    </source>
</reference>
<dbReference type="Proteomes" id="UP001295684">
    <property type="component" value="Unassembled WGS sequence"/>
</dbReference>
<organism evidence="1 2">
    <name type="scientific">Euplotes crassus</name>
    <dbReference type="NCBI Taxonomy" id="5936"/>
    <lineage>
        <taxon>Eukaryota</taxon>
        <taxon>Sar</taxon>
        <taxon>Alveolata</taxon>
        <taxon>Ciliophora</taxon>
        <taxon>Intramacronucleata</taxon>
        <taxon>Spirotrichea</taxon>
        <taxon>Hypotrichia</taxon>
        <taxon>Euplotida</taxon>
        <taxon>Euplotidae</taxon>
        <taxon>Moneuplotes</taxon>
    </lineage>
</organism>
<name>A0AAD1ULF5_EUPCR</name>
<evidence type="ECO:0000313" key="2">
    <source>
        <dbReference type="Proteomes" id="UP001295684"/>
    </source>
</evidence>